<evidence type="ECO:0000313" key="2">
    <source>
        <dbReference type="Proteomes" id="UP000290289"/>
    </source>
</evidence>
<keyword evidence="2" id="KW-1185">Reference proteome</keyword>
<dbReference type="STRING" id="3750.A0A498IV79"/>
<gene>
    <name evidence="1" type="ORF">DVH24_028656</name>
</gene>
<comment type="caution">
    <text evidence="1">The sequence shown here is derived from an EMBL/GenBank/DDBJ whole genome shotgun (WGS) entry which is preliminary data.</text>
</comment>
<dbReference type="Gene3D" id="1.25.40.10">
    <property type="entry name" value="Tetratricopeptide repeat domain"/>
    <property type="match status" value="1"/>
</dbReference>
<protein>
    <recommendedName>
        <fullName evidence="3">Pentatricopeptide repeat-containing protein</fullName>
    </recommendedName>
</protein>
<proteinExistence type="predicted"/>
<name>A0A498IV79_MALDO</name>
<evidence type="ECO:0008006" key="3">
    <source>
        <dbReference type="Google" id="ProtNLM"/>
    </source>
</evidence>
<reference evidence="1 2" key="1">
    <citation type="submission" date="2018-10" db="EMBL/GenBank/DDBJ databases">
        <title>A high-quality apple genome assembly.</title>
        <authorList>
            <person name="Hu J."/>
        </authorList>
    </citation>
    <scope>NUCLEOTIDE SEQUENCE [LARGE SCALE GENOMIC DNA]</scope>
    <source>
        <strain evidence="2">cv. HFTH1</strain>
        <tissue evidence="1">Young leaf</tissue>
    </source>
</reference>
<sequence length="87" mass="10034">MEKPNCFSWNTIIRTFAKDSVNDHSHDALFFFSQMVADGFVGPNKFTFLFVLKACAKMGNLEYEVQNQKKQSVCRHHAEQGSAFKFH</sequence>
<organism evidence="1 2">
    <name type="scientific">Malus domestica</name>
    <name type="common">Apple</name>
    <name type="synonym">Pyrus malus</name>
    <dbReference type="NCBI Taxonomy" id="3750"/>
    <lineage>
        <taxon>Eukaryota</taxon>
        <taxon>Viridiplantae</taxon>
        <taxon>Streptophyta</taxon>
        <taxon>Embryophyta</taxon>
        <taxon>Tracheophyta</taxon>
        <taxon>Spermatophyta</taxon>
        <taxon>Magnoliopsida</taxon>
        <taxon>eudicotyledons</taxon>
        <taxon>Gunneridae</taxon>
        <taxon>Pentapetalae</taxon>
        <taxon>rosids</taxon>
        <taxon>fabids</taxon>
        <taxon>Rosales</taxon>
        <taxon>Rosaceae</taxon>
        <taxon>Amygdaloideae</taxon>
        <taxon>Maleae</taxon>
        <taxon>Malus</taxon>
    </lineage>
</organism>
<dbReference type="InterPro" id="IPR011990">
    <property type="entry name" value="TPR-like_helical_dom_sf"/>
</dbReference>
<accession>A0A498IV79</accession>
<dbReference type="AlphaFoldDB" id="A0A498IV79"/>
<dbReference type="Proteomes" id="UP000290289">
    <property type="component" value="Chromosome 10"/>
</dbReference>
<dbReference type="EMBL" id="RDQH01000336">
    <property type="protein sequence ID" value="RXH87156.1"/>
    <property type="molecule type" value="Genomic_DNA"/>
</dbReference>
<evidence type="ECO:0000313" key="1">
    <source>
        <dbReference type="EMBL" id="RXH87156.1"/>
    </source>
</evidence>